<gene>
    <name evidence="3" type="ORF">CDV49_14090</name>
</gene>
<keyword evidence="1" id="KW-0812">Transmembrane</keyword>
<protein>
    <recommendedName>
        <fullName evidence="2">GP-PDE domain-containing protein</fullName>
    </recommendedName>
</protein>
<dbReference type="NCBIfam" id="TIGR03370">
    <property type="entry name" value="VPLPA-CTERM"/>
    <property type="match status" value="1"/>
</dbReference>
<dbReference type="InterPro" id="IPR017946">
    <property type="entry name" value="PLC-like_Pdiesterase_TIM-brl"/>
</dbReference>
<dbReference type="Proteomes" id="UP000196878">
    <property type="component" value="Unassembled WGS sequence"/>
</dbReference>
<dbReference type="PANTHER" id="PTHR46211:SF14">
    <property type="entry name" value="GLYCEROPHOSPHODIESTER PHOSPHODIESTERASE"/>
    <property type="match status" value="1"/>
</dbReference>
<keyword evidence="1" id="KW-1133">Transmembrane helix</keyword>
<proteinExistence type="predicted"/>
<evidence type="ECO:0000313" key="4">
    <source>
        <dbReference type="Proteomes" id="UP000196878"/>
    </source>
</evidence>
<reference evidence="3 4" key="1">
    <citation type="submission" date="2016-12" db="EMBL/GenBank/DDBJ databases">
        <title>Comparison of Traditional DNA-DNA Hybridization with In Silico Genomic Analysis.</title>
        <authorList>
            <person name="Nicholson A.C."/>
            <person name="Humrighouse B.W."/>
            <person name="Graziano J."/>
            <person name="Lasker B."/>
            <person name="Whitney A.M."/>
            <person name="Mcquiston J.R."/>
        </authorList>
    </citation>
    <scope>NUCLEOTIDE SEQUENCE [LARGE SCALE GENOMIC DNA]</scope>
    <source>
        <strain evidence="3 4">H2240</strain>
    </source>
</reference>
<dbReference type="GO" id="GO:0006629">
    <property type="term" value="P:lipid metabolic process"/>
    <property type="evidence" value="ECO:0007669"/>
    <property type="project" value="InterPro"/>
</dbReference>
<dbReference type="OrthoDB" id="1854250at2"/>
<dbReference type="Gene3D" id="3.20.20.190">
    <property type="entry name" value="Phosphatidylinositol (PI) phosphodiesterase"/>
    <property type="match status" value="1"/>
</dbReference>
<name>A0A212A9T0_9RHOB</name>
<dbReference type="InterPro" id="IPR030395">
    <property type="entry name" value="GP_PDE_dom"/>
</dbReference>
<feature type="transmembrane region" description="Helical" evidence="1">
    <location>
        <begin position="350"/>
        <end position="370"/>
    </location>
</feature>
<organism evidence="3 4">
    <name type="scientific">Haematobacter genomosp. 1</name>
    <dbReference type="NCBI Taxonomy" id="366618"/>
    <lineage>
        <taxon>Bacteria</taxon>
        <taxon>Pseudomonadati</taxon>
        <taxon>Pseudomonadota</taxon>
        <taxon>Alphaproteobacteria</taxon>
        <taxon>Rhodobacterales</taxon>
        <taxon>Paracoccaceae</taxon>
        <taxon>Haematobacter</taxon>
    </lineage>
</organism>
<keyword evidence="1" id="KW-0472">Membrane</keyword>
<feature type="domain" description="GP-PDE" evidence="2">
    <location>
        <begin position="65"/>
        <end position="342"/>
    </location>
</feature>
<dbReference type="PROSITE" id="PS51704">
    <property type="entry name" value="GP_PDE"/>
    <property type="match status" value="1"/>
</dbReference>
<sequence>MSFQTLVILPALTAVVETPRRAQLQRYMMKLSHAVLGVTFAFALPLSAEAATFDARFDTLTGAAPAVIAHRGAPAYLSENTLAGTELSVRQGADWIENDVQPTKDGVLVVMHDGTLERTTNVETLFAPRNGGYNVADFTLEEIRTLTVDSQSHDYPGFTPSSENPFRVPTFAEQLDALTEYNATYGTNVGIVAELKYGYDPVSNQKAIDTLIAHGYDTPDKAILQSFSHENVHDAAGKLAEMGLTLPVSQLGGAALGLDGQFYIDGKITLAGLATYADALSLTSGSITEELIAAAHDLGLPVYAWTFRPADLNTAFAQMAQVIEWGIDGIITDNPDYAVAVVASYEVAPVPLPAALPLVLAGIGALGLVARRKRA</sequence>
<dbReference type="InterPro" id="IPR022472">
    <property type="entry name" value="VPLPA-CTERM"/>
</dbReference>
<dbReference type="EMBL" id="NIPW01000027">
    <property type="protein sequence ID" value="OWJ76619.1"/>
    <property type="molecule type" value="Genomic_DNA"/>
</dbReference>
<evidence type="ECO:0000256" key="1">
    <source>
        <dbReference type="SAM" id="Phobius"/>
    </source>
</evidence>
<dbReference type="SUPFAM" id="SSF51695">
    <property type="entry name" value="PLC-like phosphodiesterases"/>
    <property type="match status" value="1"/>
</dbReference>
<keyword evidence="4" id="KW-1185">Reference proteome</keyword>
<dbReference type="PANTHER" id="PTHR46211">
    <property type="entry name" value="GLYCEROPHOSPHORYL DIESTER PHOSPHODIESTERASE"/>
    <property type="match status" value="1"/>
</dbReference>
<comment type="caution">
    <text evidence="3">The sequence shown here is derived from an EMBL/GenBank/DDBJ whole genome shotgun (WGS) entry which is preliminary data.</text>
</comment>
<dbReference type="GO" id="GO:0008081">
    <property type="term" value="F:phosphoric diester hydrolase activity"/>
    <property type="evidence" value="ECO:0007669"/>
    <property type="project" value="InterPro"/>
</dbReference>
<dbReference type="AlphaFoldDB" id="A0A212A9T0"/>
<evidence type="ECO:0000313" key="3">
    <source>
        <dbReference type="EMBL" id="OWJ76619.1"/>
    </source>
</evidence>
<accession>A0A212A9T0</accession>
<dbReference type="Pfam" id="PF03009">
    <property type="entry name" value="GDPD"/>
    <property type="match status" value="1"/>
</dbReference>
<evidence type="ECO:0000259" key="2">
    <source>
        <dbReference type="PROSITE" id="PS51704"/>
    </source>
</evidence>